<dbReference type="EMBL" id="CP010536">
    <property type="protein sequence ID" value="AJG19123.1"/>
    <property type="molecule type" value="Genomic_DNA"/>
</dbReference>
<dbReference type="KEGG" id="cbw:RR42_m1726"/>
<protein>
    <submittedName>
        <fullName evidence="1">Uncharacterized protein</fullName>
    </submittedName>
</protein>
<organism evidence="1 2">
    <name type="scientific">Cupriavidus basilensis</name>
    <dbReference type="NCBI Taxonomy" id="68895"/>
    <lineage>
        <taxon>Bacteria</taxon>
        <taxon>Pseudomonadati</taxon>
        <taxon>Pseudomonadota</taxon>
        <taxon>Betaproteobacteria</taxon>
        <taxon>Burkholderiales</taxon>
        <taxon>Burkholderiaceae</taxon>
        <taxon>Cupriavidus</taxon>
    </lineage>
</organism>
<name>A0A0C4Y833_9BURK</name>
<dbReference type="AlphaFoldDB" id="A0A0C4Y833"/>
<dbReference type="Proteomes" id="UP000031843">
    <property type="component" value="Chromosome main"/>
</dbReference>
<sequence>MDADAGRIACLHGGDGAEAEEVFEETSEFGEVHAARLPCARGMVIHSMLSFLPLQQR</sequence>
<keyword evidence="2" id="KW-1185">Reference proteome</keyword>
<accession>A0A0C4Y833</accession>
<evidence type="ECO:0000313" key="2">
    <source>
        <dbReference type="Proteomes" id="UP000031843"/>
    </source>
</evidence>
<proteinExistence type="predicted"/>
<evidence type="ECO:0000313" key="1">
    <source>
        <dbReference type="EMBL" id="AJG19123.1"/>
    </source>
</evidence>
<reference evidence="1 2" key="1">
    <citation type="journal article" date="2015" name="Genome Announc.">
        <title>Complete Genome Sequence of Cupriavidus basilensis 4G11, Isolated from the Oak Ridge Field Research Center Site.</title>
        <authorList>
            <person name="Ray J."/>
            <person name="Waters R.J."/>
            <person name="Skerker J.M."/>
            <person name="Kuehl J.V."/>
            <person name="Price M.N."/>
            <person name="Huang J."/>
            <person name="Chakraborty R."/>
            <person name="Arkin A.P."/>
            <person name="Deutschbauer A."/>
        </authorList>
    </citation>
    <scope>NUCLEOTIDE SEQUENCE [LARGE SCALE GENOMIC DNA]</scope>
    <source>
        <strain evidence="1">4G11</strain>
    </source>
</reference>
<dbReference type="STRING" id="68895.RR42_m1726"/>
<gene>
    <name evidence="1" type="ORF">RR42_m1726</name>
</gene>